<dbReference type="Gene3D" id="3.30.420.10">
    <property type="entry name" value="Ribonuclease H-like superfamily/Ribonuclease H"/>
    <property type="match status" value="1"/>
</dbReference>
<dbReference type="Proteomes" id="UP000636709">
    <property type="component" value="Unassembled WGS sequence"/>
</dbReference>
<keyword evidence="3" id="KW-1185">Reference proteome</keyword>
<dbReference type="InterPro" id="IPR044730">
    <property type="entry name" value="RNase_H-like_dom_plant"/>
</dbReference>
<evidence type="ECO:0000313" key="3">
    <source>
        <dbReference type="Proteomes" id="UP000636709"/>
    </source>
</evidence>
<dbReference type="InterPro" id="IPR012337">
    <property type="entry name" value="RNaseH-like_sf"/>
</dbReference>
<evidence type="ECO:0000259" key="1">
    <source>
        <dbReference type="Pfam" id="PF13456"/>
    </source>
</evidence>
<gene>
    <name evidence="2" type="ORF">HU200_015002</name>
</gene>
<dbReference type="InterPro" id="IPR052929">
    <property type="entry name" value="RNase_H-like_EbsB-rel"/>
</dbReference>
<dbReference type="PANTHER" id="PTHR47074:SF11">
    <property type="entry name" value="REVERSE TRANSCRIPTASE-LIKE PROTEIN"/>
    <property type="match status" value="1"/>
</dbReference>
<dbReference type="EMBL" id="JACEFO010001601">
    <property type="protein sequence ID" value="KAF8733394.1"/>
    <property type="molecule type" value="Genomic_DNA"/>
</dbReference>
<dbReference type="AlphaFoldDB" id="A0A835FB59"/>
<accession>A0A835FB59</accession>
<proteinExistence type="predicted"/>
<comment type="caution">
    <text evidence="2">The sequence shown here is derived from an EMBL/GenBank/DDBJ whole genome shotgun (WGS) entry which is preliminary data.</text>
</comment>
<reference evidence="2" key="1">
    <citation type="submission" date="2020-07" db="EMBL/GenBank/DDBJ databases">
        <title>Genome sequence and genetic diversity analysis of an under-domesticated orphan crop, white fonio (Digitaria exilis).</title>
        <authorList>
            <person name="Bennetzen J.L."/>
            <person name="Chen S."/>
            <person name="Ma X."/>
            <person name="Wang X."/>
            <person name="Yssel A.E.J."/>
            <person name="Chaluvadi S.R."/>
            <person name="Johnson M."/>
            <person name="Gangashetty P."/>
            <person name="Hamidou F."/>
            <person name="Sanogo M.D."/>
            <person name="Zwaenepoel A."/>
            <person name="Wallace J."/>
            <person name="Van De Peer Y."/>
            <person name="Van Deynze A."/>
        </authorList>
    </citation>
    <scope>NUCLEOTIDE SEQUENCE</scope>
    <source>
        <tissue evidence="2">Leaves</tissue>
    </source>
</reference>
<feature type="domain" description="RNase H type-1" evidence="1">
    <location>
        <begin position="63"/>
        <end position="170"/>
    </location>
</feature>
<dbReference type="SUPFAM" id="SSF53098">
    <property type="entry name" value="Ribonuclease H-like"/>
    <property type="match status" value="1"/>
</dbReference>
<name>A0A835FB59_9POAL</name>
<dbReference type="Pfam" id="PF13456">
    <property type="entry name" value="RVT_3"/>
    <property type="match status" value="1"/>
</dbReference>
<dbReference type="PANTHER" id="PTHR47074">
    <property type="entry name" value="BNAC02G40300D PROTEIN"/>
    <property type="match status" value="1"/>
</dbReference>
<dbReference type="OrthoDB" id="695987at2759"/>
<dbReference type="GO" id="GO:0003676">
    <property type="term" value="F:nucleic acid binding"/>
    <property type="evidence" value="ECO:0007669"/>
    <property type="project" value="InterPro"/>
</dbReference>
<sequence>MWVFFTNRTISEGAGRRSVLSLAHGIVSYAAENDKVFARNGSIKVPKCEKWVKPVVEFFLKVNCDAAFDPETGSGGWGFIIHDAEGDLVVSGRDRLDYLMDSLHAEIIACLQGAQAAADLGIVRLILETDAMMVRNAILSDEFELSPPGSLMSKLKNVLSLNFLEFSVNFKRMSFGIVIRLRMPWRHWVVMFQRMRTRLWDPFLAVFVFGSLADDCAASE</sequence>
<dbReference type="CDD" id="cd06222">
    <property type="entry name" value="RNase_H_like"/>
    <property type="match status" value="1"/>
</dbReference>
<protein>
    <recommendedName>
        <fullName evidence="1">RNase H type-1 domain-containing protein</fullName>
    </recommendedName>
</protein>
<evidence type="ECO:0000313" key="2">
    <source>
        <dbReference type="EMBL" id="KAF8733394.1"/>
    </source>
</evidence>
<dbReference type="InterPro" id="IPR002156">
    <property type="entry name" value="RNaseH_domain"/>
</dbReference>
<dbReference type="GO" id="GO:0004523">
    <property type="term" value="F:RNA-DNA hybrid ribonuclease activity"/>
    <property type="evidence" value="ECO:0007669"/>
    <property type="project" value="InterPro"/>
</dbReference>
<organism evidence="2 3">
    <name type="scientific">Digitaria exilis</name>
    <dbReference type="NCBI Taxonomy" id="1010633"/>
    <lineage>
        <taxon>Eukaryota</taxon>
        <taxon>Viridiplantae</taxon>
        <taxon>Streptophyta</taxon>
        <taxon>Embryophyta</taxon>
        <taxon>Tracheophyta</taxon>
        <taxon>Spermatophyta</taxon>
        <taxon>Magnoliopsida</taxon>
        <taxon>Liliopsida</taxon>
        <taxon>Poales</taxon>
        <taxon>Poaceae</taxon>
        <taxon>PACMAD clade</taxon>
        <taxon>Panicoideae</taxon>
        <taxon>Panicodae</taxon>
        <taxon>Paniceae</taxon>
        <taxon>Anthephorinae</taxon>
        <taxon>Digitaria</taxon>
    </lineage>
</organism>
<dbReference type="InterPro" id="IPR036397">
    <property type="entry name" value="RNaseH_sf"/>
</dbReference>